<dbReference type="InterPro" id="IPR005829">
    <property type="entry name" value="Sugar_transporter_CS"/>
</dbReference>
<dbReference type="PANTHER" id="PTHR23517:SF3">
    <property type="entry name" value="INTEGRAL MEMBRANE TRANSPORT PROTEIN"/>
    <property type="match status" value="1"/>
</dbReference>
<evidence type="ECO:0000313" key="9">
    <source>
        <dbReference type="EMBL" id="GAA4189711.1"/>
    </source>
</evidence>
<dbReference type="CDD" id="cd17325">
    <property type="entry name" value="MFS_MdtG_SLC18_like"/>
    <property type="match status" value="1"/>
</dbReference>
<feature type="transmembrane region" description="Helical" evidence="7">
    <location>
        <begin position="57"/>
        <end position="76"/>
    </location>
</feature>
<evidence type="ECO:0000256" key="1">
    <source>
        <dbReference type="ARBA" id="ARBA00004651"/>
    </source>
</evidence>
<feature type="transmembrane region" description="Helical" evidence="7">
    <location>
        <begin position="114"/>
        <end position="134"/>
    </location>
</feature>
<dbReference type="EMBL" id="BAABBX010000014">
    <property type="protein sequence ID" value="GAA4189711.1"/>
    <property type="molecule type" value="Genomic_DNA"/>
</dbReference>
<feature type="transmembrane region" description="Helical" evidence="7">
    <location>
        <begin position="294"/>
        <end position="312"/>
    </location>
</feature>
<dbReference type="InterPro" id="IPR011701">
    <property type="entry name" value="MFS"/>
</dbReference>
<evidence type="ECO:0000256" key="2">
    <source>
        <dbReference type="ARBA" id="ARBA00022448"/>
    </source>
</evidence>
<keyword evidence="10" id="KW-1185">Reference proteome</keyword>
<gene>
    <name evidence="9" type="ORF">GCM10022288_17960</name>
</gene>
<keyword evidence="6 7" id="KW-0472">Membrane</keyword>
<dbReference type="InterPro" id="IPR020846">
    <property type="entry name" value="MFS_dom"/>
</dbReference>
<feature type="transmembrane region" description="Helical" evidence="7">
    <location>
        <begin position="155"/>
        <end position="176"/>
    </location>
</feature>
<evidence type="ECO:0000313" key="10">
    <source>
        <dbReference type="Proteomes" id="UP001500213"/>
    </source>
</evidence>
<dbReference type="Proteomes" id="UP001500213">
    <property type="component" value="Unassembled WGS sequence"/>
</dbReference>
<comment type="caution">
    <text evidence="9">The sequence shown here is derived from an EMBL/GenBank/DDBJ whole genome shotgun (WGS) entry which is preliminary data.</text>
</comment>
<feature type="transmembrane region" description="Helical" evidence="7">
    <location>
        <begin position="386"/>
        <end position="402"/>
    </location>
</feature>
<organism evidence="9 10">
    <name type="scientific">Gryllotalpicola kribbensis</name>
    <dbReference type="NCBI Taxonomy" id="993084"/>
    <lineage>
        <taxon>Bacteria</taxon>
        <taxon>Bacillati</taxon>
        <taxon>Actinomycetota</taxon>
        <taxon>Actinomycetes</taxon>
        <taxon>Micrococcales</taxon>
        <taxon>Microbacteriaceae</taxon>
        <taxon>Gryllotalpicola</taxon>
    </lineage>
</organism>
<keyword evidence="3" id="KW-1003">Cell membrane</keyword>
<dbReference type="PROSITE" id="PS00216">
    <property type="entry name" value="SUGAR_TRANSPORT_1"/>
    <property type="match status" value="1"/>
</dbReference>
<feature type="transmembrane region" description="Helical" evidence="7">
    <location>
        <begin position="21"/>
        <end position="45"/>
    </location>
</feature>
<evidence type="ECO:0000256" key="7">
    <source>
        <dbReference type="SAM" id="Phobius"/>
    </source>
</evidence>
<name>A0ABP8AT67_9MICO</name>
<dbReference type="Gene3D" id="1.20.1250.20">
    <property type="entry name" value="MFS general substrate transporter like domains"/>
    <property type="match status" value="2"/>
</dbReference>
<evidence type="ECO:0000259" key="8">
    <source>
        <dbReference type="PROSITE" id="PS50850"/>
    </source>
</evidence>
<evidence type="ECO:0000256" key="4">
    <source>
        <dbReference type="ARBA" id="ARBA00022692"/>
    </source>
</evidence>
<reference evidence="10" key="1">
    <citation type="journal article" date="2019" name="Int. J. Syst. Evol. Microbiol.">
        <title>The Global Catalogue of Microorganisms (GCM) 10K type strain sequencing project: providing services to taxonomists for standard genome sequencing and annotation.</title>
        <authorList>
            <consortium name="The Broad Institute Genomics Platform"/>
            <consortium name="The Broad Institute Genome Sequencing Center for Infectious Disease"/>
            <person name="Wu L."/>
            <person name="Ma J."/>
        </authorList>
    </citation>
    <scope>NUCLEOTIDE SEQUENCE [LARGE SCALE GENOMIC DNA]</scope>
    <source>
        <strain evidence="10">JCM 17593</strain>
    </source>
</reference>
<dbReference type="InterPro" id="IPR036259">
    <property type="entry name" value="MFS_trans_sf"/>
</dbReference>
<accession>A0ABP8AT67</accession>
<feature type="transmembrane region" description="Helical" evidence="7">
    <location>
        <begin position="182"/>
        <end position="200"/>
    </location>
</feature>
<dbReference type="InterPro" id="IPR050171">
    <property type="entry name" value="MFS_Transporters"/>
</dbReference>
<sequence>MSATGRRGKMVNVTEEFRLRQIAVAAYGPATLFGLAEGAIFPVIALSAIDRGATTSVAALVAALIGIGSIATNIPSGILATRIGERRAMLVAAGITIVGLAFCLIDLRDHELSLLTYAFGVLLIGAASSVYNLARQSYLTEMVPPHMRARALSTLGGTMRIGVFLGPFIGAAAMHFWGLDGAYFVALAAIVAATVIVYRVPDLELDEKRRSAAAAVTTVGIVKQYRRLFLTLGMGVLLLSAIRQTRQIVIPLWAAHLGLEPSVSSIIYGVAGAIDALTFYPAGKVMDRYGRRWVAVPSTIVLGVSFALMPLTHGVATLALVAMIMGFGNGIGSGIVMTLGADTSPAVGRPTFLGVWRELADAGAGIGPVILSAVTAVAGLALGIEVSAVVGFGAAAALWAWIPKNAGRVRAGVAPPPTAARAAGAPLAGDSEPS</sequence>
<evidence type="ECO:0000256" key="6">
    <source>
        <dbReference type="ARBA" id="ARBA00023136"/>
    </source>
</evidence>
<comment type="subcellular location">
    <subcellularLocation>
        <location evidence="1">Cell membrane</location>
        <topology evidence="1">Multi-pass membrane protein</topology>
    </subcellularLocation>
</comment>
<feature type="domain" description="Major facilitator superfamily (MFS) profile" evidence="8">
    <location>
        <begin position="22"/>
        <end position="406"/>
    </location>
</feature>
<feature type="transmembrane region" description="Helical" evidence="7">
    <location>
        <begin position="88"/>
        <end position="108"/>
    </location>
</feature>
<dbReference type="PROSITE" id="PS50850">
    <property type="entry name" value="MFS"/>
    <property type="match status" value="1"/>
</dbReference>
<keyword evidence="2" id="KW-0813">Transport</keyword>
<feature type="transmembrane region" description="Helical" evidence="7">
    <location>
        <begin position="318"/>
        <end position="339"/>
    </location>
</feature>
<dbReference type="PANTHER" id="PTHR23517">
    <property type="entry name" value="RESISTANCE PROTEIN MDTM, PUTATIVE-RELATED-RELATED"/>
    <property type="match status" value="1"/>
</dbReference>
<evidence type="ECO:0000256" key="3">
    <source>
        <dbReference type="ARBA" id="ARBA00022475"/>
    </source>
</evidence>
<evidence type="ECO:0000256" key="5">
    <source>
        <dbReference type="ARBA" id="ARBA00022989"/>
    </source>
</evidence>
<proteinExistence type="predicted"/>
<dbReference type="SUPFAM" id="SSF103473">
    <property type="entry name" value="MFS general substrate transporter"/>
    <property type="match status" value="1"/>
</dbReference>
<keyword evidence="4 7" id="KW-0812">Transmembrane</keyword>
<protein>
    <submittedName>
        <fullName evidence="9">MFS transporter</fullName>
    </submittedName>
</protein>
<keyword evidence="5 7" id="KW-1133">Transmembrane helix</keyword>
<dbReference type="Pfam" id="PF07690">
    <property type="entry name" value="MFS_1"/>
    <property type="match status" value="1"/>
</dbReference>